<gene>
    <name evidence="2" type="ORF">BpHYR1_017458</name>
</gene>
<feature type="signal peptide" evidence="1">
    <location>
        <begin position="1"/>
        <end position="26"/>
    </location>
</feature>
<organism evidence="2 3">
    <name type="scientific">Brachionus plicatilis</name>
    <name type="common">Marine rotifer</name>
    <name type="synonym">Brachionus muelleri</name>
    <dbReference type="NCBI Taxonomy" id="10195"/>
    <lineage>
        <taxon>Eukaryota</taxon>
        <taxon>Metazoa</taxon>
        <taxon>Spiralia</taxon>
        <taxon>Gnathifera</taxon>
        <taxon>Rotifera</taxon>
        <taxon>Eurotatoria</taxon>
        <taxon>Monogononta</taxon>
        <taxon>Pseudotrocha</taxon>
        <taxon>Ploima</taxon>
        <taxon>Brachionidae</taxon>
        <taxon>Brachionus</taxon>
    </lineage>
</organism>
<proteinExistence type="predicted"/>
<dbReference type="OrthoDB" id="10062030at2759"/>
<comment type="caution">
    <text evidence="2">The sequence shown here is derived from an EMBL/GenBank/DDBJ whole genome shotgun (WGS) entry which is preliminary data.</text>
</comment>
<dbReference type="Gene3D" id="3.30.420.10">
    <property type="entry name" value="Ribonuclease H-like superfamily/Ribonuclease H"/>
    <property type="match status" value="1"/>
</dbReference>
<dbReference type="InterPro" id="IPR050951">
    <property type="entry name" value="Retrovirus_Pol_polyprotein"/>
</dbReference>
<dbReference type="InterPro" id="IPR036397">
    <property type="entry name" value="RNaseH_sf"/>
</dbReference>
<name>A0A3M7SN17_BRAPC</name>
<dbReference type="STRING" id="10195.A0A3M7SN17"/>
<evidence type="ECO:0000313" key="3">
    <source>
        <dbReference type="Proteomes" id="UP000276133"/>
    </source>
</evidence>
<protein>
    <submittedName>
        <fullName evidence="2">Transposon Ty3-G Gag-Pol poly</fullName>
    </submittedName>
</protein>
<dbReference type="AlphaFoldDB" id="A0A3M7SN17"/>
<reference evidence="2 3" key="1">
    <citation type="journal article" date="2018" name="Sci. Rep.">
        <title>Genomic signatures of local adaptation to the degree of environmental predictability in rotifers.</title>
        <authorList>
            <person name="Franch-Gras L."/>
            <person name="Hahn C."/>
            <person name="Garcia-Roger E.M."/>
            <person name="Carmona M.J."/>
            <person name="Serra M."/>
            <person name="Gomez A."/>
        </authorList>
    </citation>
    <scope>NUCLEOTIDE SEQUENCE [LARGE SCALE GENOMIC DNA]</scope>
    <source>
        <strain evidence="2">HYR1</strain>
    </source>
</reference>
<evidence type="ECO:0000313" key="2">
    <source>
        <dbReference type="EMBL" id="RNA37030.1"/>
    </source>
</evidence>
<dbReference type="SUPFAM" id="SSF53098">
    <property type="entry name" value="Ribonuclease H-like"/>
    <property type="match status" value="1"/>
</dbReference>
<feature type="chain" id="PRO_5018108209" evidence="1">
    <location>
        <begin position="27"/>
        <end position="190"/>
    </location>
</feature>
<sequence>MECYSQFRFHFHLRLCVWIFLVHLRGLKKNVFVDLSTNWVEACPLCTLEAEVGAIKFYSVIITRHGCPRKKFSINKLESSSKHPQTYGKTERFNKFLTNALAMLVKECQNNWDELTDDILLANRVTIIMTIKETPFFLLYGRVSNQLIKSINQLIKLLVANCLLGDEYEYNTSIEDNNKTKMVEEIVFLL</sequence>
<dbReference type="EMBL" id="REGN01001103">
    <property type="protein sequence ID" value="RNA37030.1"/>
    <property type="molecule type" value="Genomic_DNA"/>
</dbReference>
<dbReference type="Proteomes" id="UP000276133">
    <property type="component" value="Unassembled WGS sequence"/>
</dbReference>
<dbReference type="InterPro" id="IPR012337">
    <property type="entry name" value="RNaseH-like_sf"/>
</dbReference>
<keyword evidence="1" id="KW-0732">Signal</keyword>
<keyword evidence="3" id="KW-1185">Reference proteome</keyword>
<dbReference type="GO" id="GO:0003676">
    <property type="term" value="F:nucleic acid binding"/>
    <property type="evidence" value="ECO:0007669"/>
    <property type="project" value="InterPro"/>
</dbReference>
<dbReference type="PANTHER" id="PTHR37984:SF5">
    <property type="entry name" value="PROTEIN NYNRIN-LIKE"/>
    <property type="match status" value="1"/>
</dbReference>
<accession>A0A3M7SN17</accession>
<evidence type="ECO:0000256" key="1">
    <source>
        <dbReference type="SAM" id="SignalP"/>
    </source>
</evidence>
<dbReference type="PANTHER" id="PTHR37984">
    <property type="entry name" value="PROTEIN CBG26694"/>
    <property type="match status" value="1"/>
</dbReference>